<dbReference type="PANTHER" id="PTHR43800">
    <property type="entry name" value="PEPTIDYL-LYSINE N-ACETYLTRANSFERASE YJAB"/>
    <property type="match status" value="1"/>
</dbReference>
<dbReference type="Pfam" id="PF00583">
    <property type="entry name" value="Acetyltransf_1"/>
    <property type="match status" value="1"/>
</dbReference>
<evidence type="ECO:0000313" key="6">
    <source>
        <dbReference type="Proteomes" id="UP001068021"/>
    </source>
</evidence>
<gene>
    <name evidence="5" type="ORF">O3H35_03260</name>
    <name evidence="4" type="ORF">O3H54_09585</name>
</gene>
<dbReference type="InterPro" id="IPR000182">
    <property type="entry name" value="GNAT_dom"/>
</dbReference>
<comment type="caution">
    <text evidence="5">The sequence shown here is derived from an EMBL/GenBank/DDBJ whole genome shotgun (WGS) entry which is preliminary data.</text>
</comment>
<dbReference type="CDD" id="cd04301">
    <property type="entry name" value="NAT_SF"/>
    <property type="match status" value="1"/>
</dbReference>
<dbReference type="GO" id="GO:0016747">
    <property type="term" value="F:acyltransferase activity, transferring groups other than amino-acyl groups"/>
    <property type="evidence" value="ECO:0007669"/>
    <property type="project" value="InterPro"/>
</dbReference>
<keyword evidence="2" id="KW-0012">Acyltransferase</keyword>
<dbReference type="AlphaFoldDB" id="A0A9E4ZZF7"/>
<reference evidence="5" key="1">
    <citation type="submission" date="2022-12" db="EMBL/GenBank/DDBJ databases">
        <title>Reclassification of two methanogenic archaea species isolated from the Kolyma lowland permafrost.</title>
        <authorList>
            <person name="Trubitsyn V.E."/>
            <person name="Rivkina E.M."/>
            <person name="Shcherbakova V.A."/>
        </authorList>
    </citation>
    <scope>NUCLEOTIDE SEQUENCE</scope>
    <source>
        <strain evidence="4">M2</strain>
        <strain evidence="5">MK4</strain>
    </source>
</reference>
<dbReference type="RefSeq" id="WP_048081805.1">
    <property type="nucleotide sequence ID" value="NZ_JAPVER010000020.1"/>
</dbReference>
<dbReference type="EMBL" id="JAPVER010000020">
    <property type="protein sequence ID" value="MCZ3366128.1"/>
    <property type="molecule type" value="Genomic_DNA"/>
</dbReference>
<keyword evidence="6" id="KW-1185">Reference proteome</keyword>
<dbReference type="Gene3D" id="3.40.630.30">
    <property type="match status" value="1"/>
</dbReference>
<dbReference type="PROSITE" id="PS51186">
    <property type="entry name" value="GNAT"/>
    <property type="match status" value="1"/>
</dbReference>
<sequence length="152" mass="17702">MIIKKAEFSDLEEILQLQKLAYKSEAELYNDFNIPPLVQTLKEVEEEFENHVFLKAVENVKIIGSVRALLIDPKTCYIGKLIAHPDFQNQGIGTNLMREIENIFKGCERFELITGHKSTKNLKLYEKLGYKEFKTHKLTENLNLVYLEKINL</sequence>
<name>A0A9E4ZZF7_9EURY</name>
<dbReference type="SUPFAM" id="SSF55729">
    <property type="entry name" value="Acyl-CoA N-acyltransferases (Nat)"/>
    <property type="match status" value="1"/>
</dbReference>
<evidence type="ECO:0000256" key="2">
    <source>
        <dbReference type="ARBA" id="ARBA00023315"/>
    </source>
</evidence>
<proteinExistence type="predicted"/>
<evidence type="ECO:0000256" key="1">
    <source>
        <dbReference type="ARBA" id="ARBA00022679"/>
    </source>
</evidence>
<dbReference type="Proteomes" id="UP001068021">
    <property type="component" value="Unassembled WGS sequence"/>
</dbReference>
<organism evidence="5">
    <name type="scientific">Methanobacterium veterum</name>
    <dbReference type="NCBI Taxonomy" id="408577"/>
    <lineage>
        <taxon>Archaea</taxon>
        <taxon>Methanobacteriati</taxon>
        <taxon>Methanobacteriota</taxon>
        <taxon>Methanomada group</taxon>
        <taxon>Methanobacteria</taxon>
        <taxon>Methanobacteriales</taxon>
        <taxon>Methanobacteriaceae</taxon>
        <taxon>Methanobacterium</taxon>
    </lineage>
</organism>
<evidence type="ECO:0000259" key="3">
    <source>
        <dbReference type="PROSITE" id="PS51186"/>
    </source>
</evidence>
<evidence type="ECO:0000313" key="4">
    <source>
        <dbReference type="EMBL" id="MCZ3366128.1"/>
    </source>
</evidence>
<dbReference type="InterPro" id="IPR016181">
    <property type="entry name" value="Acyl_CoA_acyltransferase"/>
</dbReference>
<feature type="domain" description="N-acetyltransferase" evidence="3">
    <location>
        <begin position="1"/>
        <end position="152"/>
    </location>
</feature>
<dbReference type="EMBL" id="JAPVES010000025">
    <property type="protein sequence ID" value="MCZ3371644.1"/>
    <property type="molecule type" value="Genomic_DNA"/>
</dbReference>
<keyword evidence="1" id="KW-0808">Transferase</keyword>
<protein>
    <submittedName>
        <fullName evidence="5">GNAT family N-acetyltransferase</fullName>
    </submittedName>
</protein>
<dbReference type="Proteomes" id="UP001074446">
    <property type="component" value="Unassembled WGS sequence"/>
</dbReference>
<evidence type="ECO:0000313" key="5">
    <source>
        <dbReference type="EMBL" id="MCZ3371644.1"/>
    </source>
</evidence>
<accession>A0A9E4ZZF7</accession>
<dbReference type="PANTHER" id="PTHR43800:SF1">
    <property type="entry name" value="PEPTIDYL-LYSINE N-ACETYLTRANSFERASE YJAB"/>
    <property type="match status" value="1"/>
</dbReference>